<dbReference type="GO" id="GO:0005524">
    <property type="term" value="F:ATP binding"/>
    <property type="evidence" value="ECO:0007669"/>
    <property type="project" value="UniProtKB-KW"/>
</dbReference>
<dbReference type="AlphaFoldDB" id="A0A8J3JNU7"/>
<dbReference type="Gene3D" id="2.40.100.10">
    <property type="entry name" value="Cyclophilin-like"/>
    <property type="match status" value="1"/>
</dbReference>
<dbReference type="InterPro" id="IPR003833">
    <property type="entry name" value="CT_C_D"/>
</dbReference>
<evidence type="ECO:0000259" key="4">
    <source>
        <dbReference type="SMART" id="SM00796"/>
    </source>
</evidence>
<evidence type="ECO:0000256" key="1">
    <source>
        <dbReference type="ARBA" id="ARBA00022741"/>
    </source>
</evidence>
<dbReference type="SUPFAM" id="SSF50891">
    <property type="entry name" value="Cyclophilin-like"/>
    <property type="match status" value="1"/>
</dbReference>
<dbReference type="PANTHER" id="PTHR34698">
    <property type="entry name" value="5-OXOPROLINASE SUBUNIT B"/>
    <property type="match status" value="1"/>
</dbReference>
<dbReference type="Gene3D" id="3.30.1360.40">
    <property type="match status" value="1"/>
</dbReference>
<proteinExistence type="predicted"/>
<protein>
    <submittedName>
        <fullName evidence="5">Allophanate hydrolase</fullName>
    </submittedName>
</protein>
<evidence type="ECO:0000256" key="2">
    <source>
        <dbReference type="ARBA" id="ARBA00022801"/>
    </source>
</evidence>
<dbReference type="InterPro" id="IPR029000">
    <property type="entry name" value="Cyclophilin-like_dom_sf"/>
</dbReference>
<organism evidence="5 6">
    <name type="scientific">Catellatospora bangladeshensis</name>
    <dbReference type="NCBI Taxonomy" id="310355"/>
    <lineage>
        <taxon>Bacteria</taxon>
        <taxon>Bacillati</taxon>
        <taxon>Actinomycetota</taxon>
        <taxon>Actinomycetes</taxon>
        <taxon>Micromonosporales</taxon>
        <taxon>Micromonosporaceae</taxon>
        <taxon>Catellatospora</taxon>
    </lineage>
</organism>
<keyword evidence="1" id="KW-0547">Nucleotide-binding</keyword>
<sequence length="216" mass="23180">MPSGYDTVGYSSVSDRGEAGNICVVLVRPYGWDGVLLEVDDPAAWFRALWAARERGELVCEEIVPAARTVLLRGVQGRPCWQDWTPAAGEAATARRLDVPVHWDGPDYAAVAAAWRAEPADVLKGTGFTVAFCGFAPGFGYLTGLPEQRWLPRLASPRTRVPAGSVALAGPYAGIYPRSSPGGWQLVGRTGLDLFVLDRDPPALLTPGTLVRFTDA</sequence>
<keyword evidence="2 5" id="KW-0378">Hydrolase</keyword>
<dbReference type="EMBL" id="BONF01000012">
    <property type="protein sequence ID" value="GIF81259.1"/>
    <property type="molecule type" value="Genomic_DNA"/>
</dbReference>
<dbReference type="GO" id="GO:0016787">
    <property type="term" value="F:hydrolase activity"/>
    <property type="evidence" value="ECO:0007669"/>
    <property type="project" value="UniProtKB-KW"/>
</dbReference>
<comment type="caution">
    <text evidence="5">The sequence shown here is derived from an EMBL/GenBank/DDBJ whole genome shotgun (WGS) entry which is preliminary data.</text>
</comment>
<evidence type="ECO:0000256" key="3">
    <source>
        <dbReference type="ARBA" id="ARBA00022840"/>
    </source>
</evidence>
<dbReference type="Proteomes" id="UP000601223">
    <property type="component" value="Unassembled WGS sequence"/>
</dbReference>
<dbReference type="SMART" id="SM00796">
    <property type="entry name" value="AHS1"/>
    <property type="match status" value="1"/>
</dbReference>
<keyword evidence="3" id="KW-0067">ATP-binding</keyword>
<keyword evidence="6" id="KW-1185">Reference proteome</keyword>
<name>A0A8J3JNU7_9ACTN</name>
<dbReference type="PANTHER" id="PTHR34698:SF2">
    <property type="entry name" value="5-OXOPROLINASE SUBUNIT B"/>
    <property type="match status" value="1"/>
</dbReference>
<accession>A0A8J3JNU7</accession>
<evidence type="ECO:0000313" key="5">
    <source>
        <dbReference type="EMBL" id="GIF81259.1"/>
    </source>
</evidence>
<dbReference type="Pfam" id="PF02682">
    <property type="entry name" value="CT_C_D"/>
    <property type="match status" value="1"/>
</dbReference>
<dbReference type="InterPro" id="IPR010016">
    <property type="entry name" value="PxpB"/>
</dbReference>
<feature type="domain" description="Carboxyltransferase" evidence="4">
    <location>
        <begin position="25"/>
        <end position="205"/>
    </location>
</feature>
<reference evidence="5 6" key="1">
    <citation type="submission" date="2021-01" db="EMBL/GenBank/DDBJ databases">
        <title>Whole genome shotgun sequence of Catellatospora bangladeshensis NBRC 107357.</title>
        <authorList>
            <person name="Komaki H."/>
            <person name="Tamura T."/>
        </authorList>
    </citation>
    <scope>NUCLEOTIDE SEQUENCE [LARGE SCALE GENOMIC DNA]</scope>
    <source>
        <strain evidence="5 6">NBRC 107357</strain>
    </source>
</reference>
<gene>
    <name evidence="5" type="ORF">Cba03nite_26080</name>
</gene>
<evidence type="ECO:0000313" key="6">
    <source>
        <dbReference type="Proteomes" id="UP000601223"/>
    </source>
</evidence>